<gene>
    <name evidence="2" type="ORF">DR864_29415</name>
</gene>
<name>A0A344TTL5_9BACT</name>
<evidence type="ECO:0000313" key="3">
    <source>
        <dbReference type="Proteomes" id="UP000251993"/>
    </source>
</evidence>
<reference evidence="2 3" key="1">
    <citation type="submission" date="2018-07" db="EMBL/GenBank/DDBJ databases">
        <title>Genome sequencing of Runella.</title>
        <authorList>
            <person name="Baek M.-G."/>
            <person name="Yi H."/>
        </authorList>
    </citation>
    <scope>NUCLEOTIDE SEQUENCE [LARGE SCALE GENOMIC DNA]</scope>
    <source>
        <strain evidence="2 3">HYN0085</strain>
        <plasmid evidence="2 3">unnamed5</plasmid>
    </source>
</reference>
<dbReference type="AlphaFoldDB" id="A0A344TTL5"/>
<dbReference type="OrthoDB" id="9804995at2"/>
<keyword evidence="2" id="KW-0614">Plasmid</keyword>
<dbReference type="KEGG" id="run:DR864_29415"/>
<organism evidence="2 3">
    <name type="scientific">Runella rosea</name>
    <dbReference type="NCBI Taxonomy" id="2259595"/>
    <lineage>
        <taxon>Bacteria</taxon>
        <taxon>Pseudomonadati</taxon>
        <taxon>Bacteroidota</taxon>
        <taxon>Cytophagia</taxon>
        <taxon>Cytophagales</taxon>
        <taxon>Spirosomataceae</taxon>
        <taxon>Runella</taxon>
    </lineage>
</organism>
<evidence type="ECO:0000256" key="1">
    <source>
        <dbReference type="SAM" id="SignalP"/>
    </source>
</evidence>
<dbReference type="Gene3D" id="2.60.40.1120">
    <property type="entry name" value="Carboxypeptidase-like, regulatory domain"/>
    <property type="match status" value="1"/>
</dbReference>
<dbReference type="InterPro" id="IPR008969">
    <property type="entry name" value="CarboxyPept-like_regulatory"/>
</dbReference>
<geneLocation type="plasmid" evidence="2 3">
    <name>unnamed5</name>
</geneLocation>
<dbReference type="EMBL" id="CP030855">
    <property type="protein sequence ID" value="AXE21986.1"/>
    <property type="molecule type" value="Genomic_DNA"/>
</dbReference>
<feature type="chain" id="PRO_5016807469" evidence="1">
    <location>
        <begin position="21"/>
        <end position="779"/>
    </location>
</feature>
<keyword evidence="1" id="KW-0732">Signal</keyword>
<sequence length="779" mass="87403">MIRKIFCSLLLIMSINIVLAQSSQVVTGVVTDKITSLPIQFANVSVLNSQPFIGAVTDSLGAFILPIVPTGRYDIEVSFVGYHKRVIREVLVVSGKQTQLDIDLEESLTQLDEVVIRPTLNKQKSLNPFATVSARMLSVEEASRYAGGFDDPARLASAFAGVASNNSNNGIVVRGNAPRYLQWRMEGVEIPSPNHFNDLRSFGGGILTALSTQMLANSDFLTGAFPAEYTNALSGVFDMNLRKGNTEKTERTIQLGLIGLESSQEGPFKKGGKSSYVYNYRYSTLGLLAPVLPDGASTIKYQDLSFKLNFPTKKAGVFSVWGLGLIDGAQNNPKKDSTDRKYYDDSQEDRIRMRTGAFGINHKIFLINNAYLQTVLSATANETDWQIKALDRSEQLVPFSNISNTNWEYALSSFVNKKFGSRHTNRTGVRVRFLNYDLKLNRAANVGGNPAEIVKARGRSVLSSAFTNSSIFLTSGLRLNVGVTAQHFSLNNNYSIEPRMALTQNIGEKHTLGLAYGLHSRMESLYMYYNNSLSTGEKAVNKNMGFTKAHHLVLSYDWNITDIIHLKVEPYFQQLYNVPVMEGTSFSAVNFQSDWFFAEKMVNKGEGRNYGLDITLEKYMSNGFYYMATTSIFESKYKGGDGVWRDSRFNRNYVINLLAGKEWKVGKNKQNTFNINGRITFQDGDRFSPINEQATKARKTIVYDETRAYSVQSDPITNVHLTLVYRKNKLRSSREIALKIVNLTQQPDFFGYQYNFRTGGIDKDIETILLPNLSYKIFF</sequence>
<dbReference type="Proteomes" id="UP000251993">
    <property type="component" value="Plasmid unnamed5"/>
</dbReference>
<dbReference type="RefSeq" id="WP_114070726.1">
    <property type="nucleotide sequence ID" value="NZ_CP030855.1"/>
</dbReference>
<keyword evidence="3" id="KW-1185">Reference proteome</keyword>
<dbReference type="Pfam" id="PF13620">
    <property type="entry name" value="CarboxypepD_reg"/>
    <property type="match status" value="1"/>
</dbReference>
<evidence type="ECO:0000313" key="2">
    <source>
        <dbReference type="EMBL" id="AXE21986.1"/>
    </source>
</evidence>
<dbReference type="SUPFAM" id="SSF49464">
    <property type="entry name" value="Carboxypeptidase regulatory domain-like"/>
    <property type="match status" value="1"/>
</dbReference>
<proteinExistence type="predicted"/>
<dbReference type="SUPFAM" id="SSF56935">
    <property type="entry name" value="Porins"/>
    <property type="match status" value="1"/>
</dbReference>
<accession>A0A344TTL5</accession>
<protein>
    <submittedName>
        <fullName evidence="2">Prevent-host-death protein</fullName>
    </submittedName>
</protein>
<feature type="signal peptide" evidence="1">
    <location>
        <begin position="1"/>
        <end position="20"/>
    </location>
</feature>